<proteinExistence type="predicted"/>
<reference evidence="1 2" key="1">
    <citation type="journal article" date="2014" name="Int. J. Syst. Evol. Microbiol.">
        <title>Leptospira mayottensis sp. nov., a pathogenic species of the genus Leptospira isolated from humans.</title>
        <authorList>
            <person name="Bourhy P."/>
            <person name="Collet L."/>
            <person name="Brisse S."/>
            <person name="Picardeau M."/>
        </authorList>
    </citation>
    <scope>NUCLEOTIDE SEQUENCE [LARGE SCALE GENOMIC DNA]</scope>
    <source>
        <strain evidence="1 2">200901122</strain>
    </source>
</reference>
<evidence type="ECO:0000313" key="1">
    <source>
        <dbReference type="EMBL" id="EKS02306.1"/>
    </source>
</evidence>
<name>A0AA87MRA9_9LEPT</name>
<comment type="caution">
    <text evidence="1">The sequence shown here is derived from an EMBL/GenBank/DDBJ whole genome shotgun (WGS) entry which is preliminary data.</text>
</comment>
<dbReference type="Proteomes" id="UP000001343">
    <property type="component" value="Unassembled WGS sequence"/>
</dbReference>
<dbReference type="EMBL" id="AKWM02000002">
    <property type="protein sequence ID" value="EKS02306.1"/>
    <property type="molecule type" value="Genomic_DNA"/>
</dbReference>
<evidence type="ECO:0000313" key="2">
    <source>
        <dbReference type="Proteomes" id="UP000001343"/>
    </source>
</evidence>
<organism evidence="1 2">
    <name type="scientific">Leptospira mayottensis 200901122</name>
    <dbReference type="NCBI Taxonomy" id="1193010"/>
    <lineage>
        <taxon>Bacteria</taxon>
        <taxon>Pseudomonadati</taxon>
        <taxon>Spirochaetota</taxon>
        <taxon>Spirochaetia</taxon>
        <taxon>Leptospirales</taxon>
        <taxon>Leptospiraceae</taxon>
        <taxon>Leptospira</taxon>
    </lineage>
</organism>
<protein>
    <submittedName>
        <fullName evidence="1">Uncharacterized protein</fullName>
    </submittedName>
</protein>
<accession>A0AA87MRA9</accession>
<gene>
    <name evidence="1" type="ORF">LEP1GSC125_0834</name>
</gene>
<sequence length="39" mass="4770">MHGKNHLMSKVVRVETENELNLLKETEKELENLKKRYRM</sequence>
<dbReference type="AlphaFoldDB" id="A0AA87MRA9"/>